<evidence type="ECO:0000313" key="4">
    <source>
        <dbReference type="Proteomes" id="UP000054047"/>
    </source>
</evidence>
<keyword evidence="4" id="KW-1185">Reference proteome</keyword>
<dbReference type="Proteomes" id="UP000054047">
    <property type="component" value="Unassembled WGS sequence"/>
</dbReference>
<proteinExistence type="predicted"/>
<dbReference type="InterPro" id="IPR043128">
    <property type="entry name" value="Rev_trsase/Diguanyl_cyclase"/>
</dbReference>
<evidence type="ECO:0000259" key="2">
    <source>
        <dbReference type="PROSITE" id="PS50878"/>
    </source>
</evidence>
<dbReference type="InterPro" id="IPR000477">
    <property type="entry name" value="RT_dom"/>
</dbReference>
<dbReference type="OrthoDB" id="429521at2759"/>
<dbReference type="Pfam" id="PF00078">
    <property type="entry name" value="RVT_1"/>
    <property type="match status" value="1"/>
</dbReference>
<feature type="compositionally biased region" description="Basic residues" evidence="1">
    <location>
        <begin position="695"/>
        <end position="709"/>
    </location>
</feature>
<name>A0A0C2CCD6_9BILA</name>
<accession>A0A0C2CCD6</accession>
<dbReference type="EMBL" id="KN767616">
    <property type="protein sequence ID" value="KIH47507.1"/>
    <property type="molecule type" value="Genomic_DNA"/>
</dbReference>
<reference evidence="3 4" key="1">
    <citation type="submission" date="2013-12" db="EMBL/GenBank/DDBJ databases">
        <title>Draft genome of the parsitic nematode Ancylostoma duodenale.</title>
        <authorList>
            <person name="Mitreva M."/>
        </authorList>
    </citation>
    <scope>NUCLEOTIDE SEQUENCE [LARGE SCALE GENOMIC DNA]</scope>
    <source>
        <strain evidence="3 4">Zhejiang</strain>
    </source>
</reference>
<dbReference type="AlphaFoldDB" id="A0A0C2CCD6"/>
<evidence type="ECO:0000313" key="3">
    <source>
        <dbReference type="EMBL" id="KIH47507.1"/>
    </source>
</evidence>
<gene>
    <name evidence="3" type="ORF">ANCDUO_22432</name>
</gene>
<protein>
    <submittedName>
        <fullName evidence="3">Pao retrotransposon peptidase</fullName>
    </submittedName>
</protein>
<organism evidence="3 4">
    <name type="scientific">Ancylostoma duodenale</name>
    <dbReference type="NCBI Taxonomy" id="51022"/>
    <lineage>
        <taxon>Eukaryota</taxon>
        <taxon>Metazoa</taxon>
        <taxon>Ecdysozoa</taxon>
        <taxon>Nematoda</taxon>
        <taxon>Chromadorea</taxon>
        <taxon>Rhabditida</taxon>
        <taxon>Rhabditina</taxon>
        <taxon>Rhabditomorpha</taxon>
        <taxon>Strongyloidea</taxon>
        <taxon>Ancylostomatidae</taxon>
        <taxon>Ancylostomatinae</taxon>
        <taxon>Ancylostoma</taxon>
    </lineage>
</organism>
<evidence type="ECO:0000256" key="1">
    <source>
        <dbReference type="SAM" id="MobiDB-lite"/>
    </source>
</evidence>
<dbReference type="Pfam" id="PF05380">
    <property type="entry name" value="Peptidase_A17"/>
    <property type="match status" value="1"/>
</dbReference>
<feature type="domain" description="Reverse transcriptase" evidence="2">
    <location>
        <begin position="221"/>
        <end position="440"/>
    </location>
</feature>
<dbReference type="PANTHER" id="PTHR47331">
    <property type="entry name" value="PHD-TYPE DOMAIN-CONTAINING PROTEIN"/>
    <property type="match status" value="1"/>
</dbReference>
<feature type="compositionally biased region" description="Polar residues" evidence="1">
    <location>
        <begin position="677"/>
        <end position="694"/>
    </location>
</feature>
<dbReference type="InterPro" id="IPR008042">
    <property type="entry name" value="Retrotrans_Pao"/>
</dbReference>
<feature type="region of interest" description="Disordered" evidence="1">
    <location>
        <begin position="661"/>
        <end position="709"/>
    </location>
</feature>
<dbReference type="SUPFAM" id="SSF56672">
    <property type="entry name" value="DNA/RNA polymerases"/>
    <property type="match status" value="1"/>
</dbReference>
<dbReference type="InterPro" id="IPR043502">
    <property type="entry name" value="DNA/RNA_pol_sf"/>
</dbReference>
<dbReference type="Gene3D" id="3.30.70.270">
    <property type="match status" value="1"/>
</dbReference>
<dbReference type="Gene3D" id="3.10.10.10">
    <property type="entry name" value="HIV Type 1 Reverse Transcriptase, subunit A, domain 1"/>
    <property type="match status" value="1"/>
</dbReference>
<dbReference type="PANTHER" id="PTHR47331:SF5">
    <property type="entry name" value="RIBONUCLEASE H"/>
    <property type="match status" value="1"/>
</dbReference>
<dbReference type="PROSITE" id="PS50878">
    <property type="entry name" value="RT_POL"/>
    <property type="match status" value="1"/>
</dbReference>
<sequence length="709" mass="81137">MAFGGHKHTEESFLVHIRLQDQLQKPLNLKLWTRETITSVPKSNNSTNPESWRPNQPSKVVNVDILIGIDYYWEVVILNSSQQLPCELVLSDTRFGPVLSGLQQELHFNYSVTQSSTNDGDVGDTTNKMDHIIRRFLESESVGTAEESDANNTEIMQQYYHTVKIIDGVIHVRFPWKTNHPHLPDNKALAMRRLENQYAKLHNDPQAWSDYCETFEQQLKSGIIEDVKESLPSGKIIYYIPHQGVYKSDSATTKLRIVFDASSHCKGAPSLNDCIHQGPTMLPDLCGTLIRARLTPFLITADVEKAFHQIRLQEDQRDATRFLWLKDPARPPTRDNIRILRFTRIPFGVNASPYLLSMSIKYALERDEHNQLREEILANTYVDNVLIGANNVEEYRTKQRLCKETFSRMHMNLRQFMSNSDEVMNNASWDPKADTVGVTAKTSSKNVTTKRTALVAFASTFDPLGLLTPLLVKAKIFIQDLWQKNYTWDEPLDGETLREWNIITREITRFTAQVPRFIGNTSKGSYDLVVFSDASQRIFAAVAYLVCRPKYGRTFSNLIFAKSKLAPLKKTTIPRLELLAAGLAVKLVLFLTKELNIHLNSIQLLSDSQIALYWIHSKKPLKPFANNRVKNINDALQKLTAEKIPSRFYYVNTEDNPAVRQEVSPLPKSEATFGGTDRNSYLTRHQNGLTQKWTSHQHHLPKQRKRSSE</sequence>